<name>A0A8K0GGG2_IGNLU</name>
<dbReference type="Proteomes" id="UP000801492">
    <property type="component" value="Unassembled WGS sequence"/>
</dbReference>
<dbReference type="EMBL" id="VTPC01001983">
    <property type="protein sequence ID" value="KAF2900837.1"/>
    <property type="molecule type" value="Genomic_DNA"/>
</dbReference>
<dbReference type="OrthoDB" id="10070083at2759"/>
<dbReference type="AlphaFoldDB" id="A0A8K0GGG2"/>
<comment type="caution">
    <text evidence="2">The sequence shown here is derived from an EMBL/GenBank/DDBJ whole genome shotgun (WGS) entry which is preliminary data.</text>
</comment>
<gene>
    <name evidence="2" type="ORF">ILUMI_05376</name>
</gene>
<keyword evidence="1" id="KW-1133">Transmembrane helix</keyword>
<sequence>MADITNVLNAIWPVFGVLNLLLTQSVLADYCEFGLCDNEQYCCGDNKCCTKTLDLWFFWAGILLVIFALAVAAGVRYTKNRHATYVLLATHPVEEPQVSSVASFK</sequence>
<reference evidence="2" key="1">
    <citation type="submission" date="2019-08" db="EMBL/GenBank/DDBJ databases">
        <title>The genome of the North American firefly Photinus pyralis.</title>
        <authorList>
            <consortium name="Photinus pyralis genome working group"/>
            <person name="Fallon T.R."/>
            <person name="Sander Lower S.E."/>
            <person name="Weng J.-K."/>
        </authorList>
    </citation>
    <scope>NUCLEOTIDE SEQUENCE</scope>
    <source>
        <strain evidence="2">TRF0915ILg1</strain>
        <tissue evidence="2">Whole body</tissue>
    </source>
</reference>
<evidence type="ECO:0000313" key="3">
    <source>
        <dbReference type="Proteomes" id="UP000801492"/>
    </source>
</evidence>
<protein>
    <submittedName>
        <fullName evidence="2">Uncharacterized protein</fullName>
    </submittedName>
</protein>
<evidence type="ECO:0000313" key="2">
    <source>
        <dbReference type="EMBL" id="KAF2900837.1"/>
    </source>
</evidence>
<accession>A0A8K0GGG2</accession>
<keyword evidence="1" id="KW-0812">Transmembrane</keyword>
<organism evidence="2 3">
    <name type="scientific">Ignelater luminosus</name>
    <name type="common">Cucubano</name>
    <name type="synonym">Pyrophorus luminosus</name>
    <dbReference type="NCBI Taxonomy" id="2038154"/>
    <lineage>
        <taxon>Eukaryota</taxon>
        <taxon>Metazoa</taxon>
        <taxon>Ecdysozoa</taxon>
        <taxon>Arthropoda</taxon>
        <taxon>Hexapoda</taxon>
        <taxon>Insecta</taxon>
        <taxon>Pterygota</taxon>
        <taxon>Neoptera</taxon>
        <taxon>Endopterygota</taxon>
        <taxon>Coleoptera</taxon>
        <taxon>Polyphaga</taxon>
        <taxon>Elateriformia</taxon>
        <taxon>Elateroidea</taxon>
        <taxon>Elateridae</taxon>
        <taxon>Agrypninae</taxon>
        <taxon>Pyrophorini</taxon>
        <taxon>Ignelater</taxon>
    </lineage>
</organism>
<dbReference type="Pfam" id="PF11669">
    <property type="entry name" value="WBP-1"/>
    <property type="match status" value="1"/>
</dbReference>
<dbReference type="InterPro" id="IPR021684">
    <property type="entry name" value="WBP1-like"/>
</dbReference>
<feature type="transmembrane region" description="Helical" evidence="1">
    <location>
        <begin position="56"/>
        <end position="75"/>
    </location>
</feature>
<keyword evidence="3" id="KW-1185">Reference proteome</keyword>
<keyword evidence="1" id="KW-0472">Membrane</keyword>
<proteinExistence type="predicted"/>
<evidence type="ECO:0000256" key="1">
    <source>
        <dbReference type="SAM" id="Phobius"/>
    </source>
</evidence>